<keyword evidence="1" id="KW-1133">Transmembrane helix</keyword>
<keyword evidence="1" id="KW-0812">Transmembrane</keyword>
<sequence>MRVRRRPSPGDARPVGCALVLLAFSVIFAATAVPALPGLGAVLYLVIGVAGITLCTAGLLTAAGRLVGGRPVLELDEEGVRLPAPWPWPRTRDRSVRWADLAAVVLWSSPVPRGRRGLADHLAFLPTQEGAGPAQPSAELLALGLQDLPGVATADWAIDVSGGWDPGVEEILAEARRHELHTADLR</sequence>
<dbReference type="RefSeq" id="WP_141954054.1">
    <property type="nucleotide sequence ID" value="NZ_VFOZ01000001.1"/>
</dbReference>
<gene>
    <name evidence="2" type="ORF">FB559_1179</name>
</gene>
<organism evidence="2 3">
    <name type="scientific">Actinoallomurus bryophytorum</name>
    <dbReference type="NCBI Taxonomy" id="1490222"/>
    <lineage>
        <taxon>Bacteria</taxon>
        <taxon>Bacillati</taxon>
        <taxon>Actinomycetota</taxon>
        <taxon>Actinomycetes</taxon>
        <taxon>Streptosporangiales</taxon>
        <taxon>Thermomonosporaceae</taxon>
        <taxon>Actinoallomurus</taxon>
    </lineage>
</organism>
<name>A0A543CF09_9ACTN</name>
<evidence type="ECO:0008006" key="4">
    <source>
        <dbReference type="Google" id="ProtNLM"/>
    </source>
</evidence>
<evidence type="ECO:0000313" key="2">
    <source>
        <dbReference type="EMBL" id="TQL95671.1"/>
    </source>
</evidence>
<protein>
    <recommendedName>
        <fullName evidence="4">PH (Pleckstrin Homology) domain-containing protein</fullName>
    </recommendedName>
</protein>
<evidence type="ECO:0000313" key="3">
    <source>
        <dbReference type="Proteomes" id="UP000316096"/>
    </source>
</evidence>
<keyword evidence="1" id="KW-0472">Membrane</keyword>
<dbReference type="Proteomes" id="UP000316096">
    <property type="component" value="Unassembled WGS sequence"/>
</dbReference>
<keyword evidence="3" id="KW-1185">Reference proteome</keyword>
<comment type="caution">
    <text evidence="2">The sequence shown here is derived from an EMBL/GenBank/DDBJ whole genome shotgun (WGS) entry which is preliminary data.</text>
</comment>
<reference evidence="2 3" key="1">
    <citation type="submission" date="2019-06" db="EMBL/GenBank/DDBJ databases">
        <title>Sequencing the genomes of 1000 actinobacteria strains.</title>
        <authorList>
            <person name="Klenk H.-P."/>
        </authorList>
    </citation>
    <scope>NUCLEOTIDE SEQUENCE [LARGE SCALE GENOMIC DNA]</scope>
    <source>
        <strain evidence="2 3">DSM 102200</strain>
    </source>
</reference>
<dbReference type="OrthoDB" id="3436005at2"/>
<proteinExistence type="predicted"/>
<feature type="transmembrane region" description="Helical" evidence="1">
    <location>
        <begin position="42"/>
        <end position="63"/>
    </location>
</feature>
<dbReference type="EMBL" id="VFOZ01000001">
    <property type="protein sequence ID" value="TQL95671.1"/>
    <property type="molecule type" value="Genomic_DNA"/>
</dbReference>
<accession>A0A543CF09</accession>
<dbReference type="AlphaFoldDB" id="A0A543CF09"/>
<evidence type="ECO:0000256" key="1">
    <source>
        <dbReference type="SAM" id="Phobius"/>
    </source>
</evidence>